<dbReference type="Pfam" id="PF13377">
    <property type="entry name" value="Peripla_BP_3"/>
    <property type="match status" value="1"/>
</dbReference>
<evidence type="ECO:0000256" key="3">
    <source>
        <dbReference type="ARBA" id="ARBA00023163"/>
    </source>
</evidence>
<organism evidence="5 6">
    <name type="scientific">Planctopirus ephydatiae</name>
    <dbReference type="NCBI Taxonomy" id="2528019"/>
    <lineage>
        <taxon>Bacteria</taxon>
        <taxon>Pseudomonadati</taxon>
        <taxon>Planctomycetota</taxon>
        <taxon>Planctomycetia</taxon>
        <taxon>Planctomycetales</taxon>
        <taxon>Planctomycetaceae</taxon>
        <taxon>Planctopirus</taxon>
    </lineage>
</organism>
<evidence type="ECO:0000256" key="1">
    <source>
        <dbReference type="ARBA" id="ARBA00023015"/>
    </source>
</evidence>
<dbReference type="InterPro" id="IPR018062">
    <property type="entry name" value="HTH_AraC-typ_CS"/>
</dbReference>
<dbReference type="InterPro" id="IPR028082">
    <property type="entry name" value="Peripla_BP_I"/>
</dbReference>
<dbReference type="PANTHER" id="PTHR30146:SF24">
    <property type="entry name" value="XYLOSE OPERON REGULATORY PROTEIN"/>
    <property type="match status" value="1"/>
</dbReference>
<dbReference type="PANTHER" id="PTHR30146">
    <property type="entry name" value="LACI-RELATED TRANSCRIPTIONAL REPRESSOR"/>
    <property type="match status" value="1"/>
</dbReference>
<dbReference type="Gene3D" id="3.40.50.2300">
    <property type="match status" value="2"/>
</dbReference>
<evidence type="ECO:0000313" key="6">
    <source>
        <dbReference type="Proteomes" id="UP000315349"/>
    </source>
</evidence>
<sequence length="291" mass="32429">MADVPGLGWSCPVVWGERGFRHFAWCEFFRKPRVWIDQRREQFQQLVAEVGSTCSLFRDKRSMPRDATWSQHDLQEPIDWLNQLPRPVAILACDDERAHLVLDAALTLGLRVPEDAAFMGIDNDEVFGRVSSPPLSSVDVNAVAVGYKAAEVLARRMKGRRVPARTMMPPRGVVTRQSMDIVAVDDPEAAAALRFIREHACQPVTAEDVAAHLAVSRSTLDRCLHAAVGHSATVAIMQTRLASVKSDLAETDLSLQAIASRAGFASVQHLANLFRERVGVTPERYRRDMRH</sequence>
<dbReference type="GO" id="GO:0003700">
    <property type="term" value="F:DNA-binding transcription factor activity"/>
    <property type="evidence" value="ECO:0007669"/>
    <property type="project" value="InterPro"/>
</dbReference>
<accession>A0A518GPE7</accession>
<keyword evidence="6" id="KW-1185">Reference proteome</keyword>
<dbReference type="PROSITE" id="PS00041">
    <property type="entry name" value="HTH_ARAC_FAMILY_1"/>
    <property type="match status" value="1"/>
</dbReference>
<proteinExistence type="predicted"/>
<dbReference type="Pfam" id="PF12833">
    <property type="entry name" value="HTH_18"/>
    <property type="match status" value="1"/>
</dbReference>
<dbReference type="Gene3D" id="1.10.10.60">
    <property type="entry name" value="Homeodomain-like"/>
    <property type="match status" value="1"/>
</dbReference>
<keyword evidence="3" id="KW-0804">Transcription</keyword>
<keyword evidence="2" id="KW-0238">DNA-binding</keyword>
<protein>
    <submittedName>
        <fullName evidence="5">Xylose operon regulatory protein</fullName>
    </submittedName>
</protein>
<evidence type="ECO:0000313" key="5">
    <source>
        <dbReference type="EMBL" id="QDV30497.1"/>
    </source>
</evidence>
<name>A0A518GPE7_9PLAN</name>
<dbReference type="InterPro" id="IPR009057">
    <property type="entry name" value="Homeodomain-like_sf"/>
</dbReference>
<dbReference type="AlphaFoldDB" id="A0A518GPE7"/>
<dbReference type="Proteomes" id="UP000315349">
    <property type="component" value="Chromosome"/>
</dbReference>
<dbReference type="PROSITE" id="PS01124">
    <property type="entry name" value="HTH_ARAC_FAMILY_2"/>
    <property type="match status" value="1"/>
</dbReference>
<feature type="domain" description="HTH araC/xylS-type" evidence="4">
    <location>
        <begin position="190"/>
        <end position="288"/>
    </location>
</feature>
<dbReference type="SMART" id="SM00342">
    <property type="entry name" value="HTH_ARAC"/>
    <property type="match status" value="1"/>
</dbReference>
<evidence type="ECO:0000259" key="4">
    <source>
        <dbReference type="PROSITE" id="PS01124"/>
    </source>
</evidence>
<gene>
    <name evidence="5" type="primary">xylR_3</name>
    <name evidence="5" type="ORF">Spb1_24310</name>
</gene>
<dbReference type="InterPro" id="IPR018060">
    <property type="entry name" value="HTH_AraC"/>
</dbReference>
<dbReference type="KEGG" id="peh:Spb1_24310"/>
<dbReference type="InterPro" id="IPR046335">
    <property type="entry name" value="LacI/GalR-like_sensor"/>
</dbReference>
<evidence type="ECO:0000256" key="2">
    <source>
        <dbReference type="ARBA" id="ARBA00023125"/>
    </source>
</evidence>
<dbReference type="EMBL" id="CP036299">
    <property type="protein sequence ID" value="QDV30497.1"/>
    <property type="molecule type" value="Genomic_DNA"/>
</dbReference>
<dbReference type="SUPFAM" id="SSF53822">
    <property type="entry name" value="Periplasmic binding protein-like I"/>
    <property type="match status" value="1"/>
</dbReference>
<keyword evidence="1" id="KW-0805">Transcription regulation</keyword>
<dbReference type="SUPFAM" id="SSF46689">
    <property type="entry name" value="Homeodomain-like"/>
    <property type="match status" value="1"/>
</dbReference>
<dbReference type="GO" id="GO:0000976">
    <property type="term" value="F:transcription cis-regulatory region binding"/>
    <property type="evidence" value="ECO:0007669"/>
    <property type="project" value="TreeGrafter"/>
</dbReference>
<reference evidence="5 6" key="1">
    <citation type="submission" date="2019-02" db="EMBL/GenBank/DDBJ databases">
        <title>Deep-cultivation of Planctomycetes and their phenomic and genomic characterization uncovers novel biology.</title>
        <authorList>
            <person name="Wiegand S."/>
            <person name="Jogler M."/>
            <person name="Boedeker C."/>
            <person name="Pinto D."/>
            <person name="Vollmers J."/>
            <person name="Rivas-Marin E."/>
            <person name="Kohn T."/>
            <person name="Peeters S.H."/>
            <person name="Heuer A."/>
            <person name="Rast P."/>
            <person name="Oberbeckmann S."/>
            <person name="Bunk B."/>
            <person name="Jeske O."/>
            <person name="Meyerdierks A."/>
            <person name="Storesund J.E."/>
            <person name="Kallscheuer N."/>
            <person name="Luecker S."/>
            <person name="Lage O.M."/>
            <person name="Pohl T."/>
            <person name="Merkel B.J."/>
            <person name="Hornburger P."/>
            <person name="Mueller R.-W."/>
            <person name="Bruemmer F."/>
            <person name="Labrenz M."/>
            <person name="Spormann A.M."/>
            <person name="Op den Camp H."/>
            <person name="Overmann J."/>
            <person name="Amann R."/>
            <person name="Jetten M.S.M."/>
            <person name="Mascher T."/>
            <person name="Medema M.H."/>
            <person name="Devos D.P."/>
            <person name="Kaster A.-K."/>
            <person name="Ovreas L."/>
            <person name="Rohde M."/>
            <person name="Galperin M.Y."/>
            <person name="Jogler C."/>
        </authorList>
    </citation>
    <scope>NUCLEOTIDE SEQUENCE [LARGE SCALE GENOMIC DNA]</scope>
    <source>
        <strain evidence="5 6">Spb1</strain>
    </source>
</reference>